<accession>A0A5N6GIR7</accession>
<gene>
    <name evidence="2" type="ORF">BDV35DRAFT_370252</name>
</gene>
<evidence type="ECO:0000313" key="2">
    <source>
        <dbReference type="EMBL" id="KAB8241304.1"/>
    </source>
</evidence>
<protein>
    <submittedName>
        <fullName evidence="2">Uncharacterized protein</fullName>
    </submittedName>
</protein>
<sequence>MYRPESRNGRSLQLEPSYNHPHWSICCVLCADTMYIVSGWMMVGKDVRTSDG</sequence>
<dbReference type="Proteomes" id="UP000325434">
    <property type="component" value="Unassembled WGS sequence"/>
</dbReference>
<evidence type="ECO:0000256" key="1">
    <source>
        <dbReference type="SAM" id="Phobius"/>
    </source>
</evidence>
<organism evidence="2">
    <name type="scientific">Aspergillus flavus</name>
    <dbReference type="NCBI Taxonomy" id="5059"/>
    <lineage>
        <taxon>Eukaryota</taxon>
        <taxon>Fungi</taxon>
        <taxon>Dikarya</taxon>
        <taxon>Ascomycota</taxon>
        <taxon>Pezizomycotina</taxon>
        <taxon>Eurotiomycetes</taxon>
        <taxon>Eurotiomycetidae</taxon>
        <taxon>Eurotiales</taxon>
        <taxon>Aspergillaceae</taxon>
        <taxon>Aspergillus</taxon>
        <taxon>Aspergillus subgen. Circumdati</taxon>
    </lineage>
</organism>
<dbReference type="EMBL" id="ML734696">
    <property type="protein sequence ID" value="KAB8241304.1"/>
    <property type="molecule type" value="Genomic_DNA"/>
</dbReference>
<keyword evidence="1" id="KW-1133">Transmembrane helix</keyword>
<dbReference type="AlphaFoldDB" id="A0A5N6GIR7"/>
<name>A0A5N6GIR7_ASPFL</name>
<reference evidence="2" key="1">
    <citation type="submission" date="2019-04" db="EMBL/GenBank/DDBJ databases">
        <title>Friends and foes A comparative genomics study of 23 Aspergillus species from section Flavi.</title>
        <authorList>
            <consortium name="DOE Joint Genome Institute"/>
            <person name="Kjaerbolling I."/>
            <person name="Vesth T."/>
            <person name="Frisvad J.C."/>
            <person name="Nybo J.L."/>
            <person name="Theobald S."/>
            <person name="Kildgaard S."/>
            <person name="Isbrandt T."/>
            <person name="Kuo A."/>
            <person name="Sato A."/>
            <person name="Lyhne E.K."/>
            <person name="Kogle M.E."/>
            <person name="Wiebenga A."/>
            <person name="Kun R.S."/>
            <person name="Lubbers R.J."/>
            <person name="Makela M.R."/>
            <person name="Barry K."/>
            <person name="Chovatia M."/>
            <person name="Clum A."/>
            <person name="Daum C."/>
            <person name="Haridas S."/>
            <person name="He G."/>
            <person name="LaButti K."/>
            <person name="Lipzen A."/>
            <person name="Mondo S."/>
            <person name="Riley R."/>
            <person name="Salamov A."/>
            <person name="Simmons B.A."/>
            <person name="Magnuson J.K."/>
            <person name="Henrissat B."/>
            <person name="Mortensen U.H."/>
            <person name="Larsen T.O."/>
            <person name="Devries R.P."/>
            <person name="Grigoriev I.V."/>
            <person name="Machida M."/>
            <person name="Baker S.E."/>
            <person name="Andersen M.R."/>
        </authorList>
    </citation>
    <scope>NUCLEOTIDE SEQUENCE [LARGE SCALE GENOMIC DNA]</scope>
    <source>
        <strain evidence="2">CBS 121.62</strain>
    </source>
</reference>
<feature type="transmembrane region" description="Helical" evidence="1">
    <location>
        <begin position="20"/>
        <end position="43"/>
    </location>
</feature>
<keyword evidence="1" id="KW-0812">Transmembrane</keyword>
<proteinExistence type="predicted"/>
<keyword evidence="1" id="KW-0472">Membrane</keyword>